<dbReference type="InterPro" id="IPR049326">
    <property type="entry name" value="Rhodopsin_dom_fungi"/>
</dbReference>
<evidence type="ECO:0000256" key="2">
    <source>
        <dbReference type="ARBA" id="ARBA00022692"/>
    </source>
</evidence>
<keyword evidence="10" id="KW-1185">Reference proteome</keyword>
<feature type="region of interest" description="Disordered" evidence="6">
    <location>
        <begin position="289"/>
        <end position="324"/>
    </location>
</feature>
<evidence type="ECO:0000313" key="10">
    <source>
        <dbReference type="Proteomes" id="UP000054342"/>
    </source>
</evidence>
<feature type="transmembrane region" description="Helical" evidence="7">
    <location>
        <begin position="208"/>
        <end position="227"/>
    </location>
</feature>
<comment type="similarity">
    <text evidence="5">Belongs to the SAT4 family.</text>
</comment>
<sequence>MADTPVVDKPSRQAELLGVSIMLTVFSSIFVSARLWTRLFRSRSFGWDDAFLGLAMAGSWAGQGLTIAQVTRGLGLTISKVQPSNFVPMLKYTQFAIFTNGISMCFMKVGIGLSLLRLNLSKPLNWAVVGCIILSLLVNLIVFPGIFGQCQPMNKLWDPSVEGTCWPERASLAFAYTQTVGNILTDFAFTFGPLFYLSKVKVSQYNKWALRGVFLIGLLATACAIAKATELPKNETSTDPTYDTVSLTLWVIAEISAGLFAASLPPLKSTFERILVRVFGVHSGLTTPSATRTKGHSYTNSRTLRSSRRPPPGSSMGTGFEFEENMPHGTATYVMGDMGKMKKKTDNETISVEEDQKHILHAGSVKTGSEGNENEGPQGDWITKTIEYTVSDAQSLHNRGRD</sequence>
<keyword evidence="4 7" id="KW-0472">Membrane</keyword>
<dbReference type="AlphaFoldDB" id="A0A0D2FDB0"/>
<dbReference type="RefSeq" id="XP_013318603.1">
    <property type="nucleotide sequence ID" value="XM_013463149.1"/>
</dbReference>
<name>A0A0D2FDB0_9EURO</name>
<dbReference type="Pfam" id="PF20684">
    <property type="entry name" value="Fung_rhodopsin"/>
    <property type="match status" value="1"/>
</dbReference>
<dbReference type="GO" id="GO:0016020">
    <property type="term" value="C:membrane"/>
    <property type="evidence" value="ECO:0007669"/>
    <property type="project" value="UniProtKB-SubCell"/>
</dbReference>
<accession>A0A0D2FDB0</accession>
<dbReference type="Proteomes" id="UP000054342">
    <property type="component" value="Unassembled WGS sequence"/>
</dbReference>
<dbReference type="STRING" id="348802.A0A0D2FDB0"/>
<dbReference type="PANTHER" id="PTHR33048">
    <property type="entry name" value="PTH11-LIKE INTEGRAL MEMBRANE PROTEIN (AFU_ORTHOLOGUE AFUA_5G11245)"/>
    <property type="match status" value="1"/>
</dbReference>
<dbReference type="InterPro" id="IPR052337">
    <property type="entry name" value="SAT4-like"/>
</dbReference>
<evidence type="ECO:0000256" key="4">
    <source>
        <dbReference type="ARBA" id="ARBA00023136"/>
    </source>
</evidence>
<gene>
    <name evidence="9" type="ORF">PV05_02571</name>
</gene>
<reference evidence="9 10" key="1">
    <citation type="submission" date="2015-01" db="EMBL/GenBank/DDBJ databases">
        <title>The Genome Sequence of Exophiala xenobiotica CBS118157.</title>
        <authorList>
            <consortium name="The Broad Institute Genomics Platform"/>
            <person name="Cuomo C."/>
            <person name="de Hoog S."/>
            <person name="Gorbushina A."/>
            <person name="Stielow B."/>
            <person name="Teixiera M."/>
            <person name="Abouelleil A."/>
            <person name="Chapman S.B."/>
            <person name="Priest M."/>
            <person name="Young S.K."/>
            <person name="Wortman J."/>
            <person name="Nusbaum C."/>
            <person name="Birren B."/>
        </authorList>
    </citation>
    <scope>NUCLEOTIDE SEQUENCE [LARGE SCALE GENOMIC DNA]</scope>
    <source>
        <strain evidence="9 10">CBS 118157</strain>
    </source>
</reference>
<dbReference type="GeneID" id="25324479"/>
<dbReference type="OrthoDB" id="4682787at2759"/>
<proteinExistence type="inferred from homology"/>
<evidence type="ECO:0000256" key="7">
    <source>
        <dbReference type="SAM" id="Phobius"/>
    </source>
</evidence>
<dbReference type="PANTHER" id="PTHR33048:SF146">
    <property type="entry name" value="INTEGRAL MEMBRANE PROTEIN"/>
    <property type="match status" value="1"/>
</dbReference>
<dbReference type="HOGENOM" id="CLU_028200_3_3_1"/>
<keyword evidence="2 7" id="KW-0812">Transmembrane</keyword>
<evidence type="ECO:0000256" key="5">
    <source>
        <dbReference type="ARBA" id="ARBA00038359"/>
    </source>
</evidence>
<evidence type="ECO:0000256" key="3">
    <source>
        <dbReference type="ARBA" id="ARBA00022989"/>
    </source>
</evidence>
<keyword evidence="3 7" id="KW-1133">Transmembrane helix</keyword>
<evidence type="ECO:0000256" key="1">
    <source>
        <dbReference type="ARBA" id="ARBA00004141"/>
    </source>
</evidence>
<evidence type="ECO:0000259" key="8">
    <source>
        <dbReference type="Pfam" id="PF20684"/>
    </source>
</evidence>
<feature type="transmembrane region" description="Helical" evidence="7">
    <location>
        <begin position="95"/>
        <end position="118"/>
    </location>
</feature>
<organism evidence="9 10">
    <name type="scientific">Exophiala xenobiotica</name>
    <dbReference type="NCBI Taxonomy" id="348802"/>
    <lineage>
        <taxon>Eukaryota</taxon>
        <taxon>Fungi</taxon>
        <taxon>Dikarya</taxon>
        <taxon>Ascomycota</taxon>
        <taxon>Pezizomycotina</taxon>
        <taxon>Eurotiomycetes</taxon>
        <taxon>Chaetothyriomycetidae</taxon>
        <taxon>Chaetothyriales</taxon>
        <taxon>Herpotrichiellaceae</taxon>
        <taxon>Exophiala</taxon>
    </lineage>
</organism>
<evidence type="ECO:0000256" key="6">
    <source>
        <dbReference type="SAM" id="MobiDB-lite"/>
    </source>
</evidence>
<feature type="transmembrane region" description="Helical" evidence="7">
    <location>
        <begin position="16"/>
        <end position="36"/>
    </location>
</feature>
<feature type="domain" description="Rhodopsin" evidence="8">
    <location>
        <begin position="33"/>
        <end position="272"/>
    </location>
</feature>
<protein>
    <recommendedName>
        <fullName evidence="8">Rhodopsin domain-containing protein</fullName>
    </recommendedName>
</protein>
<evidence type="ECO:0000313" key="9">
    <source>
        <dbReference type="EMBL" id="KIW58019.1"/>
    </source>
</evidence>
<comment type="subcellular location">
    <subcellularLocation>
        <location evidence="1">Membrane</location>
        <topology evidence="1">Multi-pass membrane protein</topology>
    </subcellularLocation>
</comment>
<dbReference type="EMBL" id="KN847318">
    <property type="protein sequence ID" value="KIW58019.1"/>
    <property type="molecule type" value="Genomic_DNA"/>
</dbReference>
<feature type="transmembrane region" description="Helical" evidence="7">
    <location>
        <begin position="124"/>
        <end position="147"/>
    </location>
</feature>
<feature type="transmembrane region" description="Helical" evidence="7">
    <location>
        <begin position="247"/>
        <end position="267"/>
    </location>
</feature>